<dbReference type="OrthoDB" id="8593533at2"/>
<evidence type="ECO:0000313" key="2">
    <source>
        <dbReference type="EMBL" id="PUZ28378.1"/>
    </source>
</evidence>
<dbReference type="Gene3D" id="3.10.20.520">
    <property type="entry name" value="Phenylacetic acid degradation B"/>
    <property type="match status" value="1"/>
</dbReference>
<gene>
    <name evidence="2" type="ORF">DCC81_02520</name>
</gene>
<protein>
    <submittedName>
        <fullName evidence="2">1,2-phenylacetyl-CoA epoxidase subunit B</fullName>
    </submittedName>
</protein>
<proteinExistence type="predicted"/>
<dbReference type="Proteomes" id="UP000244450">
    <property type="component" value="Unassembled WGS sequence"/>
</dbReference>
<evidence type="ECO:0000256" key="1">
    <source>
        <dbReference type="SAM" id="MobiDB-lite"/>
    </source>
</evidence>
<dbReference type="EMBL" id="QCYK01000001">
    <property type="protein sequence ID" value="PUZ28378.1"/>
    <property type="molecule type" value="Genomic_DNA"/>
</dbReference>
<keyword evidence="3" id="KW-1185">Reference proteome</keyword>
<comment type="caution">
    <text evidence="2">The sequence shown here is derived from an EMBL/GenBank/DDBJ whole genome shotgun (WGS) entry which is preliminary data.</text>
</comment>
<evidence type="ECO:0000313" key="3">
    <source>
        <dbReference type="Proteomes" id="UP000244450"/>
    </source>
</evidence>
<organism evidence="2 3">
    <name type="scientific">Chitinophaga parva</name>
    <dbReference type="NCBI Taxonomy" id="2169414"/>
    <lineage>
        <taxon>Bacteria</taxon>
        <taxon>Pseudomonadati</taxon>
        <taxon>Bacteroidota</taxon>
        <taxon>Chitinophagia</taxon>
        <taxon>Chitinophagales</taxon>
        <taxon>Chitinophagaceae</taxon>
        <taxon>Chitinophaga</taxon>
    </lineage>
</organism>
<dbReference type="AlphaFoldDB" id="A0A2T7BL29"/>
<feature type="region of interest" description="Disordered" evidence="1">
    <location>
        <begin position="1"/>
        <end position="23"/>
    </location>
</feature>
<reference evidence="2 3" key="1">
    <citation type="submission" date="2018-04" db="EMBL/GenBank/DDBJ databases">
        <title>Chitinophaga fuyangensis sp. nov., isolated from soil in a chemical factory.</title>
        <authorList>
            <person name="Chen K."/>
        </authorList>
    </citation>
    <scope>NUCLEOTIDE SEQUENCE [LARGE SCALE GENOMIC DNA]</scope>
    <source>
        <strain evidence="2 3">LY-1</strain>
    </source>
</reference>
<sequence length="137" mass="15606">MDSPRGINKEEQTSMNEQSLDPRINRLQLGEAGPLTIAEGENWNTYEVFHQEKRGAHHEHVGCVRAPGPELALVFAKEQFARRKKCVNLWVVRSADILAFDIADEDMFENNADKTYRDASGFKVMEKINKFKKGGIK</sequence>
<name>A0A2T7BL29_9BACT</name>
<dbReference type="InterPro" id="IPR009359">
    <property type="entry name" value="PaaB"/>
</dbReference>
<accession>A0A2T7BL29</accession>
<dbReference type="InterPro" id="IPR038693">
    <property type="entry name" value="PaaB_sf"/>
</dbReference>
<dbReference type="Pfam" id="PF06243">
    <property type="entry name" value="PaaB"/>
    <property type="match status" value="1"/>
</dbReference>